<organism evidence="2 3">
    <name type="scientific">Exophiala bonariae</name>
    <dbReference type="NCBI Taxonomy" id="1690606"/>
    <lineage>
        <taxon>Eukaryota</taxon>
        <taxon>Fungi</taxon>
        <taxon>Dikarya</taxon>
        <taxon>Ascomycota</taxon>
        <taxon>Pezizomycotina</taxon>
        <taxon>Eurotiomycetes</taxon>
        <taxon>Chaetothyriomycetidae</taxon>
        <taxon>Chaetothyriales</taxon>
        <taxon>Herpotrichiellaceae</taxon>
        <taxon>Exophiala</taxon>
    </lineage>
</organism>
<dbReference type="RefSeq" id="XP_064708365.1">
    <property type="nucleotide sequence ID" value="XM_064855705.1"/>
</dbReference>
<accession>A0AAV9NFF7</accession>
<protein>
    <submittedName>
        <fullName evidence="2">Uncharacterized protein</fullName>
    </submittedName>
</protein>
<gene>
    <name evidence="2" type="ORF">LTR84_012181</name>
</gene>
<evidence type="ECO:0000313" key="2">
    <source>
        <dbReference type="EMBL" id="KAK5056649.1"/>
    </source>
</evidence>
<feature type="compositionally biased region" description="Polar residues" evidence="1">
    <location>
        <begin position="1"/>
        <end position="14"/>
    </location>
</feature>
<keyword evidence="3" id="KW-1185">Reference proteome</keyword>
<dbReference type="GeneID" id="89980328"/>
<proteinExistence type="predicted"/>
<feature type="compositionally biased region" description="Polar residues" evidence="1">
    <location>
        <begin position="150"/>
        <end position="160"/>
    </location>
</feature>
<comment type="caution">
    <text evidence="2">The sequence shown here is derived from an EMBL/GenBank/DDBJ whole genome shotgun (WGS) entry which is preliminary data.</text>
</comment>
<sequence>MELTEEQSSPNAETMLSEPITPIPVGYPDVHEFDELMRRYVHDLSPKKQDKALIHASRAANIKSVLIDKKTTSIESAQFRRVAPFIVKITLADGQYRFWVKKMFTLQPNDPNLPEVRRGTSRNSPPECDRSPEEMTDPQSPEAPPKSFSRKNSSTHKNNNASESLQLQEAGFNTSATFEQQNRWMTPLPPQDPTGIRTTNLTSSNTLNTHDGYSRNAPMPLTCTNATPPGLSFSVNPFVNNSTTSTAYNTGPIYKVPRGHHPAGHDYEVKLERNYM</sequence>
<name>A0AAV9NFF7_9EURO</name>
<feature type="region of interest" description="Disordered" evidence="1">
    <location>
        <begin position="1"/>
        <end position="21"/>
    </location>
</feature>
<dbReference type="AlphaFoldDB" id="A0AAV9NFF7"/>
<dbReference type="EMBL" id="JAVRRD010000007">
    <property type="protein sequence ID" value="KAK5056649.1"/>
    <property type="molecule type" value="Genomic_DNA"/>
</dbReference>
<evidence type="ECO:0000256" key="1">
    <source>
        <dbReference type="SAM" id="MobiDB-lite"/>
    </source>
</evidence>
<evidence type="ECO:0000313" key="3">
    <source>
        <dbReference type="Proteomes" id="UP001358417"/>
    </source>
</evidence>
<dbReference type="Proteomes" id="UP001358417">
    <property type="component" value="Unassembled WGS sequence"/>
</dbReference>
<reference evidence="2 3" key="1">
    <citation type="submission" date="2023-08" db="EMBL/GenBank/DDBJ databases">
        <title>Black Yeasts Isolated from many extreme environments.</title>
        <authorList>
            <person name="Coleine C."/>
            <person name="Stajich J.E."/>
            <person name="Selbmann L."/>
        </authorList>
    </citation>
    <scope>NUCLEOTIDE SEQUENCE [LARGE SCALE GENOMIC DNA]</scope>
    <source>
        <strain evidence="2 3">CCFEE 5792</strain>
    </source>
</reference>
<feature type="region of interest" description="Disordered" evidence="1">
    <location>
        <begin position="109"/>
        <end position="160"/>
    </location>
</feature>